<evidence type="ECO:0000256" key="1">
    <source>
        <dbReference type="SAM" id="MobiDB-lite"/>
    </source>
</evidence>
<dbReference type="EMBL" id="CAJMXA010004054">
    <property type="protein sequence ID" value="CAE6533184.1"/>
    <property type="molecule type" value="Genomic_DNA"/>
</dbReference>
<reference evidence="2" key="1">
    <citation type="submission" date="2021-01" db="EMBL/GenBank/DDBJ databases">
        <authorList>
            <person name="Kaushik A."/>
        </authorList>
    </citation>
    <scope>NUCLEOTIDE SEQUENCE</scope>
    <source>
        <strain evidence="2">AG6-10EEA</strain>
    </source>
</reference>
<gene>
    <name evidence="2" type="ORF">RDB_LOCUS172096</name>
</gene>
<organism evidence="2 3">
    <name type="scientific">Rhizoctonia solani</name>
    <dbReference type="NCBI Taxonomy" id="456999"/>
    <lineage>
        <taxon>Eukaryota</taxon>
        <taxon>Fungi</taxon>
        <taxon>Dikarya</taxon>
        <taxon>Basidiomycota</taxon>
        <taxon>Agaricomycotina</taxon>
        <taxon>Agaricomycetes</taxon>
        <taxon>Cantharellales</taxon>
        <taxon>Ceratobasidiaceae</taxon>
        <taxon>Rhizoctonia</taxon>
    </lineage>
</organism>
<feature type="compositionally biased region" description="Basic and acidic residues" evidence="1">
    <location>
        <begin position="225"/>
        <end position="235"/>
    </location>
</feature>
<feature type="compositionally biased region" description="Polar residues" evidence="1">
    <location>
        <begin position="250"/>
        <end position="261"/>
    </location>
</feature>
<feature type="compositionally biased region" description="Basic and acidic residues" evidence="1">
    <location>
        <begin position="332"/>
        <end position="375"/>
    </location>
</feature>
<protein>
    <submittedName>
        <fullName evidence="2">Uncharacterized protein</fullName>
    </submittedName>
</protein>
<feature type="compositionally biased region" description="Basic and acidic residues" evidence="1">
    <location>
        <begin position="262"/>
        <end position="279"/>
    </location>
</feature>
<feature type="compositionally biased region" description="Polar residues" evidence="1">
    <location>
        <begin position="1"/>
        <end position="10"/>
    </location>
</feature>
<name>A0A8H3DLD4_9AGAM</name>
<feature type="compositionally biased region" description="Basic and acidic residues" evidence="1">
    <location>
        <begin position="425"/>
        <end position="443"/>
    </location>
</feature>
<evidence type="ECO:0000313" key="3">
    <source>
        <dbReference type="Proteomes" id="UP000663853"/>
    </source>
</evidence>
<feature type="region of interest" description="Disordered" evidence="1">
    <location>
        <begin position="1"/>
        <end position="21"/>
    </location>
</feature>
<feature type="compositionally biased region" description="Polar residues" evidence="1">
    <location>
        <begin position="306"/>
        <end position="319"/>
    </location>
</feature>
<accession>A0A8H3DLD4</accession>
<sequence length="443" mass="50148">MTLGNWSRSPSRGKNKHCATTSNSPAIYSIIMGRTKKQKAAAAKDEPGPDDYIFLAVFFPVGRSGAALTRDEDPADIEAAQRIGRWMHEAGLPIRKLFSRKSEQHIIVEVRKTVPEDVINSKLGAYKWVDTIVDTSKIPPQFRDCETTILRARVRSHDAIDKLGGMVYFSVDPIIPNGPRSESQFRNPFPRPKRVGYAEPSTFSMIRYHPLPPEFMVVEDDDTQPDVKPDVKPDIKPSVNVEATPDVSREATQAPNSTQVETKPKPEADVKPKIEDLRPNIEMNPSAEERRAREAEAKLEEGESTIIPSRTQTGLTSESPDIRPNVEMNPSAEERIEQERLRPKHEEQDIRPNREMNPSAEERREQERHRIKYEEQDQQVHPSEPGPSTQQNGTTTGPTDTQGREQEIPPRVKAEPQQAPVIQKRPAEDSARHDRDIKRERLA</sequence>
<comment type="caution">
    <text evidence="2">The sequence shown here is derived from an EMBL/GenBank/DDBJ whole genome shotgun (WGS) entry which is preliminary data.</text>
</comment>
<feature type="region of interest" description="Disordered" evidence="1">
    <location>
        <begin position="216"/>
        <end position="443"/>
    </location>
</feature>
<evidence type="ECO:0000313" key="2">
    <source>
        <dbReference type="EMBL" id="CAE6533184.1"/>
    </source>
</evidence>
<proteinExistence type="predicted"/>
<dbReference type="AlphaFoldDB" id="A0A8H3DLD4"/>
<dbReference type="Proteomes" id="UP000663853">
    <property type="component" value="Unassembled WGS sequence"/>
</dbReference>
<feature type="compositionally biased region" description="Polar residues" evidence="1">
    <location>
        <begin position="386"/>
        <end position="401"/>
    </location>
</feature>
<feature type="compositionally biased region" description="Basic and acidic residues" evidence="1">
    <location>
        <begin position="287"/>
        <end position="301"/>
    </location>
</feature>
<feature type="compositionally biased region" description="Basic and acidic residues" evidence="1">
    <location>
        <begin position="402"/>
        <end position="414"/>
    </location>
</feature>